<keyword evidence="3" id="KW-1185">Reference proteome</keyword>
<protein>
    <submittedName>
        <fullName evidence="2">Predicted protein</fullName>
    </submittedName>
</protein>
<dbReference type="RefSeq" id="YP_005087433.1">
    <property type="nucleotide sequence ID" value="NC_016657.1"/>
</dbReference>
<accession>E3SMG6</accession>
<dbReference type="EMBL" id="GU071100">
    <property type="protein sequence ID" value="ADP00061.1"/>
    <property type="molecule type" value="Genomic_DNA"/>
</dbReference>
<organism evidence="2 3">
    <name type="scientific">Cyanophage 9515-10a</name>
    <dbReference type="NCBI Taxonomy" id="444875"/>
    <lineage>
        <taxon>Viruses</taxon>
        <taxon>Duplodnaviria</taxon>
        <taxon>Heunggongvirae</taxon>
        <taxon>Uroviricota</taxon>
        <taxon>Caudoviricetes</taxon>
        <taxon>Autographivirales</taxon>
        <taxon>Sechaudvirinae</taxon>
        <taxon>Tangaroavirus</taxon>
        <taxon>Tangaroavirus tv951510a</taxon>
    </lineage>
</organism>
<proteinExistence type="predicted"/>
<name>E3SMG6_9CAUD</name>
<dbReference type="Proteomes" id="UP000006529">
    <property type="component" value="Segment"/>
</dbReference>
<reference evidence="2 3" key="1">
    <citation type="submission" date="2009-10" db="EMBL/GenBank/DDBJ databases">
        <title>The Genome Sequence of Cyanophage 9515-10a.</title>
        <authorList>
            <consortium name="The Broad Institute Genome Sequencing Platform"/>
            <person name="Henn M.R."/>
            <person name="Sullivan M.S."/>
            <person name="Osburne M.S."/>
            <person name="Levin J."/>
            <person name="Malboeuf C."/>
            <person name="Casali M."/>
            <person name="Russ C."/>
            <person name="Lennon N."/>
            <person name="Erlich R."/>
            <person name="Young S.K."/>
            <person name="Koehrsen M."/>
            <person name="Yandava C."/>
            <person name="Zeng Q."/>
            <person name="Alvarado L."/>
            <person name="Anderson S."/>
            <person name="Berlin A."/>
            <person name="Borenstein D."/>
            <person name="Chen Z."/>
            <person name="Engels R."/>
            <person name="Freedman E."/>
            <person name="Gellesch M."/>
            <person name="Goldberg J."/>
            <person name="Green L."/>
            <person name="Griggs A."/>
            <person name="Gujja S."/>
            <person name="Heiman D."/>
            <person name="Hepburn T."/>
            <person name="Howarth C."/>
            <person name="Jen D."/>
            <person name="Larson L."/>
            <person name="Lewis B."/>
            <person name="Mehta T."/>
            <person name="Park D."/>
            <person name="Pearson M."/>
            <person name="Roberts A."/>
            <person name="Ryan E."/>
            <person name="Saif S."/>
            <person name="Shea T."/>
            <person name="Shenoy N."/>
            <person name="Sisk P."/>
            <person name="Stolte C."/>
            <person name="Sykes S."/>
            <person name="Walk T."/>
            <person name="White J."/>
            <person name="Yu Q."/>
            <person name="Coleman M.L."/>
            <person name="Huang K.H."/>
            <person name="Weigele P.R."/>
            <person name="DeFrancesco A.S."/>
            <person name="Kern S.E."/>
            <person name="Thompson L.R."/>
            <person name="Fu R."/>
            <person name="Hombeck B."/>
            <person name="Chisholm S.W."/>
            <person name="Haas B."/>
            <person name="Nusbaum C."/>
            <person name="Galagan J."/>
            <person name="Birren B."/>
        </authorList>
    </citation>
    <scope>NUCLEOTIDE SEQUENCE [LARGE SCALE GENOMIC DNA]</scope>
    <source>
        <strain evidence="2">9515-10a</strain>
    </source>
</reference>
<evidence type="ECO:0000313" key="2">
    <source>
        <dbReference type="EMBL" id="ADP00061.1"/>
    </source>
</evidence>
<feature type="compositionally biased region" description="Basic and acidic residues" evidence="1">
    <location>
        <begin position="19"/>
        <end position="30"/>
    </location>
</feature>
<evidence type="ECO:0000256" key="1">
    <source>
        <dbReference type="SAM" id="MobiDB-lite"/>
    </source>
</evidence>
<feature type="region of interest" description="Disordered" evidence="1">
    <location>
        <begin position="1"/>
        <end position="32"/>
    </location>
</feature>
<evidence type="ECO:0000313" key="3">
    <source>
        <dbReference type="Proteomes" id="UP000006529"/>
    </source>
</evidence>
<dbReference type="GeneID" id="11538032"/>
<feature type="compositionally biased region" description="Polar residues" evidence="1">
    <location>
        <begin position="1"/>
        <end position="10"/>
    </location>
</feature>
<sequence>MSQQSNQAPASVTYYGPEPEEKKEAVKEAADEYQSLEEALLGES</sequence>
<gene>
    <name evidence="2" type="ORF">CYOG_00040</name>
</gene>
<dbReference type="KEGG" id="vg:11538032"/>